<dbReference type="PANTHER" id="PTHR34205">
    <property type="entry name" value="TRANSMEMBRANE PROTEIN"/>
    <property type="match status" value="1"/>
</dbReference>
<dbReference type="STRING" id="198092.SAMN02745194_04368"/>
<dbReference type="EMBL" id="FQZF01000035">
    <property type="protein sequence ID" value="SHK18086.1"/>
    <property type="molecule type" value="Genomic_DNA"/>
</dbReference>
<keyword evidence="3" id="KW-1185">Reference proteome</keyword>
<dbReference type="Pfam" id="PF06127">
    <property type="entry name" value="Mpo1-like"/>
    <property type="match status" value="1"/>
</dbReference>
<dbReference type="PANTHER" id="PTHR34205:SF2">
    <property type="entry name" value="DUF962 DOMAIN-CONTAINING PROTEIN"/>
    <property type="match status" value="1"/>
</dbReference>
<evidence type="ECO:0000256" key="1">
    <source>
        <dbReference type="SAM" id="Phobius"/>
    </source>
</evidence>
<reference evidence="2 3" key="1">
    <citation type="submission" date="2016-11" db="EMBL/GenBank/DDBJ databases">
        <authorList>
            <person name="Jaros S."/>
            <person name="Januszkiewicz K."/>
            <person name="Wedrychowicz H."/>
        </authorList>
    </citation>
    <scope>NUCLEOTIDE SEQUENCE [LARGE SCALE GENOMIC DNA]</scope>
    <source>
        <strain evidence="2 3">DSM 14916</strain>
    </source>
</reference>
<keyword evidence="1" id="KW-0812">Transmembrane</keyword>
<protein>
    <recommendedName>
        <fullName evidence="4">DUF962 domain-containing protein</fullName>
    </recommendedName>
</protein>
<organism evidence="2 3">
    <name type="scientific">Muricoccus roseus</name>
    <dbReference type="NCBI Taxonomy" id="198092"/>
    <lineage>
        <taxon>Bacteria</taxon>
        <taxon>Pseudomonadati</taxon>
        <taxon>Pseudomonadota</taxon>
        <taxon>Alphaproteobacteria</taxon>
        <taxon>Acetobacterales</taxon>
        <taxon>Roseomonadaceae</taxon>
        <taxon>Muricoccus</taxon>
    </lineage>
</organism>
<keyword evidence="1" id="KW-1133">Transmembrane helix</keyword>
<dbReference type="Proteomes" id="UP000184387">
    <property type="component" value="Unassembled WGS sequence"/>
</dbReference>
<evidence type="ECO:0000313" key="3">
    <source>
        <dbReference type="Proteomes" id="UP000184387"/>
    </source>
</evidence>
<feature type="transmembrane region" description="Helical" evidence="1">
    <location>
        <begin position="27"/>
        <end position="45"/>
    </location>
</feature>
<evidence type="ECO:0008006" key="4">
    <source>
        <dbReference type="Google" id="ProtNLM"/>
    </source>
</evidence>
<gene>
    <name evidence="2" type="ORF">SAMN02745194_04368</name>
</gene>
<sequence>MAERIATYAEFWPYYLREHADPRTRRVHVLGTVIGVGLFLAGIVLGRWWLVLAGLFSGYLFAWVSHMTIERNRPATFTYPLWSLGSDLRMAWLFLTGRLEAELRRAGVG</sequence>
<evidence type="ECO:0000313" key="2">
    <source>
        <dbReference type="EMBL" id="SHK18086.1"/>
    </source>
</evidence>
<dbReference type="OrthoDB" id="7356072at2"/>
<name>A0A1M6QD29_9PROT</name>
<dbReference type="RefSeq" id="WP_073138828.1">
    <property type="nucleotide sequence ID" value="NZ_FQZF01000035.1"/>
</dbReference>
<proteinExistence type="predicted"/>
<keyword evidence="1" id="KW-0472">Membrane</keyword>
<accession>A0A1M6QD29</accession>
<dbReference type="AlphaFoldDB" id="A0A1M6QD29"/>
<dbReference type="InterPro" id="IPR009305">
    <property type="entry name" value="Mpo1-like"/>
</dbReference>